<dbReference type="CDD" id="cd02440">
    <property type="entry name" value="AdoMet_MTases"/>
    <property type="match status" value="1"/>
</dbReference>
<evidence type="ECO:0000256" key="2">
    <source>
        <dbReference type="ARBA" id="ARBA00022552"/>
    </source>
</evidence>
<dbReference type="RefSeq" id="WP_212701684.1">
    <property type="nucleotide sequence ID" value="NZ_JADMKU010000012.1"/>
</dbReference>
<gene>
    <name evidence="7" type="ORF">IT775_13670</name>
</gene>
<keyword evidence="8" id="KW-1185">Reference proteome</keyword>
<dbReference type="EMBL" id="JADMKU010000012">
    <property type="protein sequence ID" value="MBR9652168.1"/>
    <property type="molecule type" value="Genomic_DNA"/>
</dbReference>
<keyword evidence="1" id="KW-0963">Cytoplasm</keyword>
<accession>A0ABS5HUG6</accession>
<comment type="caution">
    <text evidence="7">The sequence shown here is derived from an EMBL/GenBank/DDBJ whole genome shotgun (WGS) entry which is preliminary data.</text>
</comment>
<dbReference type="GO" id="GO:0032259">
    <property type="term" value="P:methylation"/>
    <property type="evidence" value="ECO:0007669"/>
    <property type="project" value="UniProtKB-KW"/>
</dbReference>
<feature type="domain" description="Methyltransferase small" evidence="6">
    <location>
        <begin position="155"/>
        <end position="317"/>
    </location>
</feature>
<evidence type="ECO:0000256" key="3">
    <source>
        <dbReference type="ARBA" id="ARBA00022603"/>
    </source>
</evidence>
<keyword evidence="2" id="KW-0698">rRNA processing</keyword>
<dbReference type="GO" id="GO:0008168">
    <property type="term" value="F:methyltransferase activity"/>
    <property type="evidence" value="ECO:0007669"/>
    <property type="project" value="UniProtKB-KW"/>
</dbReference>
<dbReference type="Pfam" id="PF05175">
    <property type="entry name" value="MTS"/>
    <property type="match status" value="1"/>
</dbReference>
<dbReference type="Gene3D" id="3.40.50.150">
    <property type="entry name" value="Vaccinia Virus protein VP39"/>
    <property type="match status" value="2"/>
</dbReference>
<keyword evidence="4" id="KW-0808">Transferase</keyword>
<dbReference type="InterPro" id="IPR046977">
    <property type="entry name" value="RsmC/RlmG"/>
</dbReference>
<name>A0ABS5HUG6_9RHOB</name>
<dbReference type="PROSITE" id="PS00092">
    <property type="entry name" value="N6_MTASE"/>
    <property type="match status" value="1"/>
</dbReference>
<protein>
    <submittedName>
        <fullName evidence="7">Class I SAM-dependent methyltransferase</fullName>
    </submittedName>
</protein>
<dbReference type="PANTHER" id="PTHR47816:SF4">
    <property type="entry name" value="RIBOSOMAL RNA SMALL SUBUNIT METHYLTRANSFERASE C"/>
    <property type="match status" value="1"/>
</dbReference>
<evidence type="ECO:0000259" key="6">
    <source>
        <dbReference type="Pfam" id="PF05175"/>
    </source>
</evidence>
<dbReference type="PANTHER" id="PTHR47816">
    <property type="entry name" value="RIBOSOMAL RNA SMALL SUBUNIT METHYLTRANSFERASE C"/>
    <property type="match status" value="1"/>
</dbReference>
<evidence type="ECO:0000256" key="1">
    <source>
        <dbReference type="ARBA" id="ARBA00022490"/>
    </source>
</evidence>
<dbReference type="InterPro" id="IPR007848">
    <property type="entry name" value="Small_mtfrase_dom"/>
</dbReference>
<dbReference type="InterPro" id="IPR029063">
    <property type="entry name" value="SAM-dependent_MTases_sf"/>
</dbReference>
<reference evidence="7 8" key="1">
    <citation type="journal article" date="2021" name="Arch. Microbiol.">
        <title>Thalassobius aquimarinus sp. nov., isolated from the Sea of Japan seashore.</title>
        <authorList>
            <person name="Kurilenko V.V."/>
            <person name="Romanenko L.A."/>
            <person name="Chernysheva N.Y."/>
            <person name="Velansky P.V."/>
            <person name="Tekutyeva L.A."/>
            <person name="Isaeva M.P."/>
            <person name="Mikhailov V.V."/>
        </authorList>
    </citation>
    <scope>NUCLEOTIDE SEQUENCE [LARGE SCALE GENOMIC DNA]</scope>
    <source>
        <strain evidence="7 8">KMM 8518</strain>
    </source>
</reference>
<dbReference type="Proteomes" id="UP001195941">
    <property type="component" value="Unassembled WGS sequence"/>
</dbReference>
<keyword evidence="3 7" id="KW-0489">Methyltransferase</keyword>
<dbReference type="SUPFAM" id="SSF53335">
    <property type="entry name" value="S-adenosyl-L-methionine-dependent methyltransferases"/>
    <property type="match status" value="1"/>
</dbReference>
<evidence type="ECO:0000256" key="5">
    <source>
        <dbReference type="ARBA" id="ARBA00022691"/>
    </source>
</evidence>
<evidence type="ECO:0000313" key="8">
    <source>
        <dbReference type="Proteomes" id="UP001195941"/>
    </source>
</evidence>
<evidence type="ECO:0000313" key="7">
    <source>
        <dbReference type="EMBL" id="MBR9652168.1"/>
    </source>
</evidence>
<keyword evidence="5" id="KW-0949">S-adenosyl-L-methionine</keyword>
<proteinExistence type="predicted"/>
<dbReference type="InterPro" id="IPR002052">
    <property type="entry name" value="DNA_methylase_N6_adenine_CS"/>
</dbReference>
<sequence length="327" mass="35446">MSHPRLALALEAGLDIAEGRIGVFAPRADTDISDLPKARCQIVTGFKPDYDRFTAQGFDCATQAEGRYAASIVFLPRAKQLARAMIAEAAALTEGPVVIDGQKTDGVDSLLKEVRKRAEVLSVLSKAHGKLFWFAAGSGFEDWAASEPSVIEDGFITRPGVFSADGIDPASKLLASALPEKLSGHLADLGAGWGYLSRAVLQRAGVKSLALVEADYAALECARANLDDERVQFHWADATTWRSDRKLDGVVMNPPFHTGRTAEPDLGRAFIAAAARNLAAHGELWLVANRHLAYETTLAELFADVKEVDGDNRFKVLYARRPSRKSR</sequence>
<organism evidence="7 8">
    <name type="scientific">Thalassovita aquimarina</name>
    <dbReference type="NCBI Taxonomy" id="2785917"/>
    <lineage>
        <taxon>Bacteria</taxon>
        <taxon>Pseudomonadati</taxon>
        <taxon>Pseudomonadota</taxon>
        <taxon>Alphaproteobacteria</taxon>
        <taxon>Rhodobacterales</taxon>
        <taxon>Roseobacteraceae</taxon>
        <taxon>Thalassovita</taxon>
    </lineage>
</organism>
<evidence type="ECO:0000256" key="4">
    <source>
        <dbReference type="ARBA" id="ARBA00022679"/>
    </source>
</evidence>